<accession>A0A7X1B5P3</accession>
<reference evidence="6 7" key="1">
    <citation type="submission" date="2020-07" db="EMBL/GenBank/DDBJ databases">
        <authorList>
            <person name="Feng X."/>
        </authorList>
    </citation>
    <scope>NUCLEOTIDE SEQUENCE [LARGE SCALE GENOMIC DNA]</scope>
    <source>
        <strain evidence="6 7">JCM23202</strain>
    </source>
</reference>
<dbReference type="GO" id="GO:0009425">
    <property type="term" value="C:bacterial-type flagellum basal body"/>
    <property type="evidence" value="ECO:0007669"/>
    <property type="project" value="UniProtKB-SubCell"/>
</dbReference>
<comment type="subcellular location">
    <subcellularLocation>
        <location evidence="1 4">Bacterial flagellum basal body</location>
    </subcellularLocation>
</comment>
<dbReference type="RefSeq" id="WP_185659888.1">
    <property type="nucleotide sequence ID" value="NZ_CAWPOO010000007.1"/>
</dbReference>
<evidence type="ECO:0000256" key="4">
    <source>
        <dbReference type="HAMAP-Rule" id="MF_00724"/>
    </source>
</evidence>
<dbReference type="PANTHER" id="PTHR34653:SF1">
    <property type="entry name" value="FLAGELLAR HOOK-BASAL BODY COMPLEX PROTEIN FLIE"/>
    <property type="match status" value="1"/>
</dbReference>
<dbReference type="HAMAP" id="MF_00724">
    <property type="entry name" value="FliE"/>
    <property type="match status" value="1"/>
</dbReference>
<gene>
    <name evidence="4 6" type="primary">fliE</name>
    <name evidence="6" type="ORF">H5P27_08090</name>
</gene>
<dbReference type="NCBIfam" id="TIGR00205">
    <property type="entry name" value="fliE"/>
    <property type="match status" value="1"/>
</dbReference>
<comment type="caution">
    <text evidence="6">The sequence shown here is derived from an EMBL/GenBank/DDBJ whole genome shotgun (WGS) entry which is preliminary data.</text>
</comment>
<evidence type="ECO:0000256" key="2">
    <source>
        <dbReference type="ARBA" id="ARBA00009272"/>
    </source>
</evidence>
<dbReference type="AlphaFoldDB" id="A0A7X1B5P3"/>
<dbReference type="InterPro" id="IPR001624">
    <property type="entry name" value="FliE"/>
</dbReference>
<protein>
    <recommendedName>
        <fullName evidence="4 5">Flagellar hook-basal body complex protein FliE</fullName>
    </recommendedName>
</protein>
<evidence type="ECO:0000256" key="3">
    <source>
        <dbReference type="ARBA" id="ARBA00023143"/>
    </source>
</evidence>
<name>A0A7X1B5P3_9BACT</name>
<keyword evidence="6" id="KW-0969">Cilium</keyword>
<keyword evidence="6" id="KW-0966">Cell projection</keyword>
<dbReference type="GO" id="GO:0005198">
    <property type="term" value="F:structural molecule activity"/>
    <property type="evidence" value="ECO:0007669"/>
    <property type="project" value="UniProtKB-UniRule"/>
</dbReference>
<evidence type="ECO:0000256" key="5">
    <source>
        <dbReference type="NCBIfam" id="TIGR00205"/>
    </source>
</evidence>
<dbReference type="PRINTS" id="PR01006">
    <property type="entry name" value="FLGHOOKFLIE"/>
</dbReference>
<dbReference type="Proteomes" id="UP000526501">
    <property type="component" value="Unassembled WGS sequence"/>
</dbReference>
<dbReference type="EMBL" id="JACHVC010000007">
    <property type="protein sequence ID" value="MBC2606002.1"/>
    <property type="molecule type" value="Genomic_DNA"/>
</dbReference>
<dbReference type="GO" id="GO:0003774">
    <property type="term" value="F:cytoskeletal motor activity"/>
    <property type="evidence" value="ECO:0007669"/>
    <property type="project" value="InterPro"/>
</dbReference>
<keyword evidence="7" id="KW-1185">Reference proteome</keyword>
<keyword evidence="6" id="KW-0282">Flagellum</keyword>
<organism evidence="6 7">
    <name type="scientific">Pelagicoccus albus</name>
    <dbReference type="NCBI Taxonomy" id="415222"/>
    <lineage>
        <taxon>Bacteria</taxon>
        <taxon>Pseudomonadati</taxon>
        <taxon>Verrucomicrobiota</taxon>
        <taxon>Opitutia</taxon>
        <taxon>Puniceicoccales</taxon>
        <taxon>Pelagicoccaceae</taxon>
        <taxon>Pelagicoccus</taxon>
    </lineage>
</organism>
<proteinExistence type="inferred from homology"/>
<dbReference type="GO" id="GO:0071973">
    <property type="term" value="P:bacterial-type flagellum-dependent cell motility"/>
    <property type="evidence" value="ECO:0007669"/>
    <property type="project" value="InterPro"/>
</dbReference>
<sequence>MIDSVSNLSAQQLFTSNPLQKTGKLNSVEFPSQTEKLGKTNGENSFENVVSKFIGEVDSKHKVAVEETNKMLLGETDNVHQSMIAMQEAGVAFNMMVEVRNKLVQSYQELMRMPV</sequence>
<evidence type="ECO:0000256" key="1">
    <source>
        <dbReference type="ARBA" id="ARBA00004117"/>
    </source>
</evidence>
<evidence type="ECO:0000313" key="6">
    <source>
        <dbReference type="EMBL" id="MBC2606002.1"/>
    </source>
</evidence>
<comment type="similarity">
    <text evidence="2 4">Belongs to the FliE family.</text>
</comment>
<evidence type="ECO:0000313" key="7">
    <source>
        <dbReference type="Proteomes" id="UP000526501"/>
    </source>
</evidence>
<keyword evidence="3 4" id="KW-0975">Bacterial flagellum</keyword>
<dbReference type="Pfam" id="PF02049">
    <property type="entry name" value="FliE"/>
    <property type="match status" value="1"/>
</dbReference>
<dbReference type="PANTHER" id="PTHR34653">
    <property type="match status" value="1"/>
</dbReference>